<evidence type="ECO:0000313" key="2">
    <source>
        <dbReference type="EMBL" id="GFR01453.1"/>
    </source>
</evidence>
<proteinExistence type="predicted"/>
<feature type="region of interest" description="Disordered" evidence="1">
    <location>
        <begin position="1"/>
        <end position="67"/>
    </location>
</feature>
<sequence length="67" mass="7726">MCLPLCPYLDTPHTEHEPIPSLWERDQALRKTDPKVNSRASTTLNHSSRFSPRRLHSQEGVETVTEQ</sequence>
<gene>
    <name evidence="2" type="ORF">TNCT_262031</name>
</gene>
<comment type="caution">
    <text evidence="2">The sequence shown here is derived from an EMBL/GenBank/DDBJ whole genome shotgun (WGS) entry which is preliminary data.</text>
</comment>
<dbReference type="Proteomes" id="UP000887116">
    <property type="component" value="Unassembled WGS sequence"/>
</dbReference>
<evidence type="ECO:0000256" key="1">
    <source>
        <dbReference type="SAM" id="MobiDB-lite"/>
    </source>
</evidence>
<accession>A0A8X6GD16</accession>
<protein>
    <submittedName>
        <fullName evidence="2">Uncharacterized protein</fullName>
    </submittedName>
</protein>
<dbReference type="AlphaFoldDB" id="A0A8X6GD16"/>
<evidence type="ECO:0000313" key="3">
    <source>
        <dbReference type="Proteomes" id="UP000887116"/>
    </source>
</evidence>
<name>A0A8X6GD16_TRICU</name>
<feature type="compositionally biased region" description="Basic and acidic residues" evidence="1">
    <location>
        <begin position="12"/>
        <end position="36"/>
    </location>
</feature>
<organism evidence="2 3">
    <name type="scientific">Trichonephila clavata</name>
    <name type="common">Joro spider</name>
    <name type="synonym">Nephila clavata</name>
    <dbReference type="NCBI Taxonomy" id="2740835"/>
    <lineage>
        <taxon>Eukaryota</taxon>
        <taxon>Metazoa</taxon>
        <taxon>Ecdysozoa</taxon>
        <taxon>Arthropoda</taxon>
        <taxon>Chelicerata</taxon>
        <taxon>Arachnida</taxon>
        <taxon>Araneae</taxon>
        <taxon>Araneomorphae</taxon>
        <taxon>Entelegynae</taxon>
        <taxon>Araneoidea</taxon>
        <taxon>Nephilidae</taxon>
        <taxon>Trichonephila</taxon>
    </lineage>
</organism>
<feature type="compositionally biased region" description="Polar residues" evidence="1">
    <location>
        <begin position="38"/>
        <end position="50"/>
    </location>
</feature>
<reference evidence="2" key="1">
    <citation type="submission" date="2020-07" db="EMBL/GenBank/DDBJ databases">
        <title>Multicomponent nature underlies the extraordinary mechanical properties of spider dragline silk.</title>
        <authorList>
            <person name="Kono N."/>
            <person name="Nakamura H."/>
            <person name="Mori M."/>
            <person name="Yoshida Y."/>
            <person name="Ohtoshi R."/>
            <person name="Malay A.D."/>
            <person name="Moran D.A.P."/>
            <person name="Tomita M."/>
            <person name="Numata K."/>
            <person name="Arakawa K."/>
        </authorList>
    </citation>
    <scope>NUCLEOTIDE SEQUENCE</scope>
</reference>
<dbReference type="EMBL" id="BMAO01015396">
    <property type="protein sequence ID" value="GFR01453.1"/>
    <property type="molecule type" value="Genomic_DNA"/>
</dbReference>
<keyword evidence="3" id="KW-1185">Reference proteome</keyword>